<dbReference type="PANTHER" id="PTHR11991:SF0">
    <property type="entry name" value="TRANSLATIONALLY-CONTROLLED TUMOR PROTEIN"/>
    <property type="match status" value="1"/>
</dbReference>
<name>Q4T3X2_TETNG</name>
<organism evidence="4">
    <name type="scientific">Tetraodon nigroviridis</name>
    <name type="common">Spotted green pufferfish</name>
    <name type="synonym">Chelonodon nigroviridis</name>
    <dbReference type="NCBI Taxonomy" id="99883"/>
    <lineage>
        <taxon>Eukaryota</taxon>
        <taxon>Metazoa</taxon>
        <taxon>Chordata</taxon>
        <taxon>Craniata</taxon>
        <taxon>Vertebrata</taxon>
        <taxon>Euteleostomi</taxon>
        <taxon>Actinopterygii</taxon>
        <taxon>Neopterygii</taxon>
        <taxon>Teleostei</taxon>
        <taxon>Neoteleostei</taxon>
        <taxon>Acanthomorphata</taxon>
        <taxon>Eupercaria</taxon>
        <taxon>Tetraodontiformes</taxon>
        <taxon>Tetradontoidea</taxon>
        <taxon>Tetraodontidae</taxon>
        <taxon>Tetraodon</taxon>
    </lineage>
</organism>
<reference evidence="4" key="2">
    <citation type="submission" date="2004-02" db="EMBL/GenBank/DDBJ databases">
        <authorList>
            <consortium name="Genoscope"/>
            <consortium name="Whitehead Institute Centre for Genome Research"/>
        </authorList>
    </citation>
    <scope>NUCLEOTIDE SEQUENCE</scope>
</reference>
<evidence type="ECO:0000256" key="2">
    <source>
        <dbReference type="PROSITE-ProRule" id="PRU01133"/>
    </source>
</evidence>
<dbReference type="Pfam" id="PF00838">
    <property type="entry name" value="TCTP"/>
    <property type="match status" value="1"/>
</dbReference>
<evidence type="ECO:0000313" key="4">
    <source>
        <dbReference type="EMBL" id="CAF92410.1"/>
    </source>
</evidence>
<dbReference type="InterPro" id="IPR011057">
    <property type="entry name" value="Mss4-like_sf"/>
</dbReference>
<sequence>MRRPAAASLFSLSCAGEAAGLLRSLEVLTPQVETKMLIFRDIISEDELFSDNFKMKVSEDGMFYEVEGTRVTRKNDGIDGALIGANASAEDAEEGTEEGTVTDVDIILNHNLQPSAFSKKSYMVYVKDYMKAIKSHLEEHNPERVADFMKAAPAAIKRITSDFDNFQFYSGSTMNPAGIVGALNYREDGITPYMLFFKDGLLSEKLTSQMAPTTRRSS</sequence>
<reference evidence="4" key="1">
    <citation type="journal article" date="2004" name="Nature">
        <title>Genome duplication in the teleost fish Tetraodon nigroviridis reveals the early vertebrate proto-karyotype.</title>
        <authorList>
            <person name="Jaillon O."/>
            <person name="Aury J.-M."/>
            <person name="Brunet F."/>
            <person name="Petit J.-L."/>
            <person name="Stange-Thomann N."/>
            <person name="Mauceli E."/>
            <person name="Bouneau L."/>
            <person name="Fischer C."/>
            <person name="Ozouf-Costaz C."/>
            <person name="Bernot A."/>
            <person name="Nicaud S."/>
            <person name="Jaffe D."/>
            <person name="Fisher S."/>
            <person name="Lutfalla G."/>
            <person name="Dossat C."/>
            <person name="Segurens B."/>
            <person name="Dasilva C."/>
            <person name="Salanoubat M."/>
            <person name="Levy M."/>
            <person name="Boudet N."/>
            <person name="Castellano S."/>
            <person name="Anthouard V."/>
            <person name="Jubin C."/>
            <person name="Castelli V."/>
            <person name="Katinka M."/>
            <person name="Vacherie B."/>
            <person name="Biemont C."/>
            <person name="Skalli Z."/>
            <person name="Cattolico L."/>
            <person name="Poulain J."/>
            <person name="De Berardinis V."/>
            <person name="Cruaud C."/>
            <person name="Duprat S."/>
            <person name="Brottier P."/>
            <person name="Coutanceau J.-P."/>
            <person name="Gouzy J."/>
            <person name="Parra G."/>
            <person name="Lardier G."/>
            <person name="Chapple C."/>
            <person name="McKernan K.J."/>
            <person name="McEwan P."/>
            <person name="Bosak S."/>
            <person name="Kellis M."/>
            <person name="Volff J.-N."/>
            <person name="Guigo R."/>
            <person name="Zody M.C."/>
            <person name="Mesirov J."/>
            <person name="Lindblad-Toh K."/>
            <person name="Birren B."/>
            <person name="Nusbaum C."/>
            <person name="Kahn D."/>
            <person name="Robinson-Rechavi M."/>
            <person name="Laudet V."/>
            <person name="Schachter V."/>
            <person name="Quetier F."/>
            <person name="Saurin W."/>
            <person name="Scarpelli C."/>
            <person name="Wincker P."/>
            <person name="Lander E.S."/>
            <person name="Weissenbach J."/>
            <person name="Roest Crollius H."/>
        </authorList>
    </citation>
    <scope>NUCLEOTIDE SEQUENCE [LARGE SCALE GENOMIC DNA]</scope>
</reference>
<dbReference type="AlphaFoldDB" id="Q4T3X2"/>
<dbReference type="KEGG" id="tng:GSTEN00007600G001"/>
<dbReference type="GO" id="GO:0005509">
    <property type="term" value="F:calcium ion binding"/>
    <property type="evidence" value="ECO:0007669"/>
    <property type="project" value="TreeGrafter"/>
</dbReference>
<dbReference type="FunFam" id="2.170.150.10:FF:000002">
    <property type="entry name" value="Translationally-controlled tumor protein homolog"/>
    <property type="match status" value="1"/>
</dbReference>
<dbReference type="PROSITE" id="PS01002">
    <property type="entry name" value="TCTP_1"/>
    <property type="match status" value="1"/>
</dbReference>
<feature type="domain" description="TCTP" evidence="3">
    <location>
        <begin position="36"/>
        <end position="206"/>
    </location>
</feature>
<dbReference type="OrthoDB" id="10248936at2759"/>
<gene>
    <name evidence="4" type="ORF">GSTENG00007600001</name>
</gene>
<comment type="similarity">
    <text evidence="2">Belongs to the TCTP family.</text>
</comment>
<dbReference type="PROSITE" id="PS51797">
    <property type="entry name" value="TCTP_3"/>
    <property type="match status" value="1"/>
</dbReference>
<dbReference type="InterPro" id="IPR018103">
    <property type="entry name" value="Translation_control_tumour_CS"/>
</dbReference>
<comment type="caution">
    <text evidence="4">The sequence shown here is derived from an EMBL/GenBank/DDBJ whole genome shotgun (WGS) entry which is preliminary data.</text>
</comment>
<dbReference type="Gene3D" id="2.170.150.10">
    <property type="entry name" value="Metal Binding Protein, Guanine Nucleotide Exchange Factor, Chain A"/>
    <property type="match status" value="1"/>
</dbReference>
<dbReference type="InterPro" id="IPR011323">
    <property type="entry name" value="Mss4/transl-control_tumour"/>
</dbReference>
<dbReference type="SUPFAM" id="SSF51316">
    <property type="entry name" value="Mss4-like"/>
    <property type="match status" value="1"/>
</dbReference>
<dbReference type="InterPro" id="IPR034737">
    <property type="entry name" value="TCTP"/>
</dbReference>
<dbReference type="GO" id="GO:0005737">
    <property type="term" value="C:cytoplasm"/>
    <property type="evidence" value="ECO:0007669"/>
    <property type="project" value="TreeGrafter"/>
</dbReference>
<evidence type="ECO:0000256" key="1">
    <source>
        <dbReference type="ARBA" id="ARBA00014759"/>
    </source>
</evidence>
<dbReference type="EMBL" id="CAAE01009897">
    <property type="protein sequence ID" value="CAF92410.1"/>
    <property type="molecule type" value="Genomic_DNA"/>
</dbReference>
<protein>
    <recommendedName>
        <fullName evidence="1">Translationally-controlled tumor protein homolog</fullName>
    </recommendedName>
</protein>
<dbReference type="PANTHER" id="PTHR11991">
    <property type="entry name" value="TRANSLATIONALLY CONTROLLED TUMOR PROTEIN-RELATED"/>
    <property type="match status" value="1"/>
</dbReference>
<evidence type="ECO:0000259" key="3">
    <source>
        <dbReference type="PROSITE" id="PS51797"/>
    </source>
</evidence>
<accession>Q4T3X2</accession>
<dbReference type="PRINTS" id="PR01653">
    <property type="entry name" value="TCTPROTEIN"/>
</dbReference>
<proteinExistence type="inferred from homology"/>
<dbReference type="InterPro" id="IPR018105">
    <property type="entry name" value="Translational_control_tumour_p"/>
</dbReference>